<evidence type="ECO:0000259" key="9">
    <source>
        <dbReference type="Pfam" id="PF12832"/>
    </source>
</evidence>
<dbReference type="InterPro" id="IPR024989">
    <property type="entry name" value="MFS_assoc_dom"/>
</dbReference>
<evidence type="ECO:0000256" key="2">
    <source>
        <dbReference type="ARBA" id="ARBA00005241"/>
    </source>
</evidence>
<dbReference type="SUPFAM" id="SSF103473">
    <property type="entry name" value="MFS general substrate transporter"/>
    <property type="match status" value="1"/>
</dbReference>
<feature type="transmembrane region" description="Helical" evidence="7">
    <location>
        <begin position="356"/>
        <end position="375"/>
    </location>
</feature>
<comment type="subcellular location">
    <subcellularLocation>
        <location evidence="1">Membrane</location>
        <topology evidence="1">Multi-pass membrane protein</topology>
    </subcellularLocation>
</comment>
<dbReference type="PANTHER" id="PTHR16172">
    <property type="entry name" value="MAJOR FACILITATOR SUPERFAMILY DOMAIN-CONTAINING PROTEIN 6-LIKE"/>
    <property type="match status" value="1"/>
</dbReference>
<comment type="caution">
    <text evidence="10">The sequence shown here is derived from an EMBL/GenBank/DDBJ whole genome shotgun (WGS) entry which is preliminary data.</text>
</comment>
<evidence type="ECO:0000313" key="11">
    <source>
        <dbReference type="Proteomes" id="UP001075354"/>
    </source>
</evidence>
<dbReference type="InterPro" id="IPR051717">
    <property type="entry name" value="MFS_MFSD6"/>
</dbReference>
<sequence length="727" mass="76423">MLALFSTLGGLSALLLLTVPVGRYTVKYPDRVALTVGCAAGGLEAAWADHHPCRPLPWSGAAVNLTLDGCGVLCSADLPDAGQLNRTLRGAASFSLRVADEAHSDTFTYGLRGHGGPGVDVRQLPPAAAGADAAPRAYFATPGLHTLNCSSNATDAGLRCRLGRDGPTGQGHPVDRPVVRTRLLAALSPVDAAPSAAPAGQRWRLAALDTLGRGPLPPLSSPPVCSDAFAQEGRAAAVWLSDAQSPATSLSRCASSCLVSAPRARFCANAQDVVEVDPSFTFWMYLTVRVFVGVISGTSFAMFEGAVIAILREHGGDYGLQRIYASIGGMISSPLSGVLIDYASYGKTTTDFRPAFYLYAALKLASGVLMMRINLEFKAPATNVVGDVLHVLRNVEMVCLFIVCFLLGTAWGYIENFLFWLLQDLGASRSLMGVTVTVGGIAGIPLLVASGPIIARMGHANVLFIGFVFYAVRLFGYSMIYNPWLCLVFEAMESFTSSLATTAAVTYAATLSTSSTDTSVQGLIGGLYYGVGKGAGSLIGGYLMKAVGTRNTYRVFAAGSLGAGLVYFLFNRFYLRHHKRGAKDLDLAAAKMPSDKDHEACVIRKNSKAQAASLEEAKQDHTVIPNNKADAVQQKNDRNSVHLQQQGPGAAPPPTGAAEKAPLAPLARVAALRDYASSGDTTASRRFSAHALSPPTAGADTVRRRKSTDCGRSAAPPPADELTVAGC</sequence>
<feature type="transmembrane region" description="Helical" evidence="7">
    <location>
        <begin position="552"/>
        <end position="570"/>
    </location>
</feature>
<feature type="transmembrane region" description="Helical" evidence="7">
    <location>
        <begin position="282"/>
        <end position="311"/>
    </location>
</feature>
<evidence type="ECO:0000256" key="8">
    <source>
        <dbReference type="SAM" id="SignalP"/>
    </source>
</evidence>
<keyword evidence="11" id="KW-1185">Reference proteome</keyword>
<feature type="region of interest" description="Disordered" evidence="6">
    <location>
        <begin position="631"/>
        <end position="659"/>
    </location>
</feature>
<dbReference type="InterPro" id="IPR036259">
    <property type="entry name" value="MFS_trans_sf"/>
</dbReference>
<keyword evidence="3 7" id="KW-0812">Transmembrane</keyword>
<keyword evidence="8" id="KW-0732">Signal</keyword>
<keyword evidence="5 7" id="KW-0472">Membrane</keyword>
<feature type="signal peptide" evidence="8">
    <location>
        <begin position="1"/>
        <end position="23"/>
    </location>
</feature>
<keyword evidence="4 7" id="KW-1133">Transmembrane helix</keyword>
<dbReference type="Proteomes" id="UP001075354">
    <property type="component" value="Chromosome 6"/>
</dbReference>
<dbReference type="GO" id="GO:0016020">
    <property type="term" value="C:membrane"/>
    <property type="evidence" value="ECO:0007669"/>
    <property type="project" value="UniProtKB-SubCell"/>
</dbReference>
<dbReference type="AlphaFoldDB" id="A0AAV7XLW1"/>
<name>A0AAV7XLW1_9NEOP</name>
<evidence type="ECO:0000256" key="7">
    <source>
        <dbReference type="SAM" id="Phobius"/>
    </source>
</evidence>
<feature type="region of interest" description="Disordered" evidence="6">
    <location>
        <begin position="677"/>
        <end position="727"/>
    </location>
</feature>
<feature type="domain" description="Major facilitator superfamily associated" evidence="9">
    <location>
        <begin position="276"/>
        <end position="555"/>
    </location>
</feature>
<gene>
    <name evidence="10" type="ORF">ONE63_008663</name>
</gene>
<feature type="transmembrane region" description="Helical" evidence="7">
    <location>
        <begin position="323"/>
        <end position="344"/>
    </location>
</feature>
<feature type="transmembrane region" description="Helical" evidence="7">
    <location>
        <begin position="395"/>
        <end position="414"/>
    </location>
</feature>
<dbReference type="EMBL" id="JAPTSV010000006">
    <property type="protein sequence ID" value="KAJ1527129.1"/>
    <property type="molecule type" value="Genomic_DNA"/>
</dbReference>
<accession>A0AAV7XLW1</accession>
<dbReference type="CDD" id="cd17335">
    <property type="entry name" value="MFS_MFSD6"/>
    <property type="match status" value="1"/>
</dbReference>
<evidence type="ECO:0000313" key="10">
    <source>
        <dbReference type="EMBL" id="KAJ1527129.1"/>
    </source>
</evidence>
<feature type="transmembrane region" description="Helical" evidence="7">
    <location>
        <begin position="434"/>
        <end position="455"/>
    </location>
</feature>
<dbReference type="Pfam" id="PF12832">
    <property type="entry name" value="MFS_1_like"/>
    <property type="match status" value="1"/>
</dbReference>
<evidence type="ECO:0000256" key="6">
    <source>
        <dbReference type="SAM" id="MobiDB-lite"/>
    </source>
</evidence>
<reference evidence="10" key="1">
    <citation type="submission" date="2022-12" db="EMBL/GenBank/DDBJ databases">
        <title>Chromosome-level genome assembly of the bean flower thrips Megalurothrips usitatus.</title>
        <authorList>
            <person name="Ma L."/>
            <person name="Liu Q."/>
            <person name="Li H."/>
            <person name="Cai W."/>
        </authorList>
    </citation>
    <scope>NUCLEOTIDE SEQUENCE</scope>
    <source>
        <strain evidence="10">Cailab_2022a</strain>
    </source>
</reference>
<feature type="chain" id="PRO_5043888428" description="Major facilitator superfamily associated domain-containing protein" evidence="8">
    <location>
        <begin position="24"/>
        <end position="727"/>
    </location>
</feature>
<protein>
    <recommendedName>
        <fullName evidence="9">Major facilitator superfamily associated domain-containing protein</fullName>
    </recommendedName>
</protein>
<comment type="similarity">
    <text evidence="2">Belongs to the major facilitator superfamily. MFSD6 family.</text>
</comment>
<evidence type="ECO:0000256" key="1">
    <source>
        <dbReference type="ARBA" id="ARBA00004141"/>
    </source>
</evidence>
<evidence type="ECO:0000256" key="3">
    <source>
        <dbReference type="ARBA" id="ARBA00022692"/>
    </source>
</evidence>
<dbReference type="PANTHER" id="PTHR16172:SF35">
    <property type="entry name" value="MAJOR FACILITATOR SUPERFAMILY (MFS) PROFILE DOMAIN-CONTAINING PROTEIN"/>
    <property type="match status" value="1"/>
</dbReference>
<proteinExistence type="inferred from homology"/>
<feature type="transmembrane region" description="Helical" evidence="7">
    <location>
        <begin position="462"/>
        <end position="480"/>
    </location>
</feature>
<organism evidence="10 11">
    <name type="scientific">Megalurothrips usitatus</name>
    <name type="common">bean blossom thrips</name>
    <dbReference type="NCBI Taxonomy" id="439358"/>
    <lineage>
        <taxon>Eukaryota</taxon>
        <taxon>Metazoa</taxon>
        <taxon>Ecdysozoa</taxon>
        <taxon>Arthropoda</taxon>
        <taxon>Hexapoda</taxon>
        <taxon>Insecta</taxon>
        <taxon>Pterygota</taxon>
        <taxon>Neoptera</taxon>
        <taxon>Paraneoptera</taxon>
        <taxon>Thysanoptera</taxon>
        <taxon>Terebrantia</taxon>
        <taxon>Thripoidea</taxon>
        <taxon>Thripidae</taxon>
        <taxon>Megalurothrips</taxon>
    </lineage>
</organism>
<evidence type="ECO:0000256" key="5">
    <source>
        <dbReference type="ARBA" id="ARBA00023136"/>
    </source>
</evidence>
<dbReference type="Gene3D" id="1.20.1250.20">
    <property type="entry name" value="MFS general substrate transporter like domains"/>
    <property type="match status" value="2"/>
</dbReference>
<evidence type="ECO:0000256" key="4">
    <source>
        <dbReference type="ARBA" id="ARBA00022989"/>
    </source>
</evidence>